<evidence type="ECO:0000313" key="5">
    <source>
        <dbReference type="EMBL" id="SDS22939.1"/>
    </source>
</evidence>
<evidence type="ECO:0000256" key="1">
    <source>
        <dbReference type="ARBA" id="ARBA00022603"/>
    </source>
</evidence>
<dbReference type="InterPro" id="IPR022642">
    <property type="entry name" value="CheR_C"/>
</dbReference>
<name>A0A1H1QJ62_9ACTN</name>
<keyword evidence="3" id="KW-0949">S-adenosyl-L-methionine</keyword>
<evidence type="ECO:0000259" key="4">
    <source>
        <dbReference type="PROSITE" id="PS50123"/>
    </source>
</evidence>
<dbReference type="Gene3D" id="1.25.40.10">
    <property type="entry name" value="Tetratricopeptide repeat domain"/>
    <property type="match status" value="1"/>
</dbReference>
<dbReference type="GO" id="GO:0032259">
    <property type="term" value="P:methylation"/>
    <property type="evidence" value="ECO:0007669"/>
    <property type="project" value="UniProtKB-KW"/>
</dbReference>
<dbReference type="EMBL" id="LT629758">
    <property type="protein sequence ID" value="SDS22939.1"/>
    <property type="molecule type" value="Genomic_DNA"/>
</dbReference>
<evidence type="ECO:0000256" key="2">
    <source>
        <dbReference type="ARBA" id="ARBA00022679"/>
    </source>
</evidence>
<dbReference type="AlphaFoldDB" id="A0A1H1QJ62"/>
<dbReference type="OrthoDB" id="9816309at2"/>
<dbReference type="Proteomes" id="UP000198688">
    <property type="component" value="Chromosome I"/>
</dbReference>
<dbReference type="InterPro" id="IPR050903">
    <property type="entry name" value="Bact_Chemotaxis_MeTrfase"/>
</dbReference>
<dbReference type="PANTHER" id="PTHR24422:SF19">
    <property type="entry name" value="CHEMOTAXIS PROTEIN METHYLTRANSFERASE"/>
    <property type="match status" value="1"/>
</dbReference>
<dbReference type="PANTHER" id="PTHR24422">
    <property type="entry name" value="CHEMOTAXIS PROTEIN METHYLTRANSFERASE"/>
    <property type="match status" value="1"/>
</dbReference>
<evidence type="ECO:0000313" key="6">
    <source>
        <dbReference type="Proteomes" id="UP000198688"/>
    </source>
</evidence>
<dbReference type="GO" id="GO:0008757">
    <property type="term" value="F:S-adenosylmethionine-dependent methyltransferase activity"/>
    <property type="evidence" value="ECO:0007669"/>
    <property type="project" value="InterPro"/>
</dbReference>
<dbReference type="SUPFAM" id="SSF53335">
    <property type="entry name" value="S-adenosyl-L-methionine-dependent methyltransferases"/>
    <property type="match status" value="1"/>
</dbReference>
<dbReference type="Pfam" id="PF01739">
    <property type="entry name" value="CheR"/>
    <property type="match status" value="1"/>
</dbReference>
<organism evidence="5 6">
    <name type="scientific">Actinoplanes derwentensis</name>
    <dbReference type="NCBI Taxonomy" id="113562"/>
    <lineage>
        <taxon>Bacteria</taxon>
        <taxon>Bacillati</taxon>
        <taxon>Actinomycetota</taxon>
        <taxon>Actinomycetes</taxon>
        <taxon>Micromonosporales</taxon>
        <taxon>Micromonosporaceae</taxon>
        <taxon>Actinoplanes</taxon>
    </lineage>
</organism>
<dbReference type="SMART" id="SM00138">
    <property type="entry name" value="MeTrc"/>
    <property type="match status" value="1"/>
</dbReference>
<evidence type="ECO:0000256" key="3">
    <source>
        <dbReference type="ARBA" id="ARBA00022691"/>
    </source>
</evidence>
<sequence length="459" mass="50825">MTGSKSLARFRDLLQKRLGWTFADNDLTQTATVLTTRAKAHGLSERDYLDRLDGRRWTAEIAELAQALSITETYFFRHEEQFRVLQERVLPDLIESRAGQRVLRIFSVGCSSGEEAYSLAIAAATAKPADDWIVTVVGVDANRQVLAKARSASYSPWSLRDTPEDVRTRWFRRTSDGYRVDERVAATVRFAEHNVAGEDPQLWRTAGYDLIFCRNLLMYLTDDVRANLYRKMTRALADGGYLFLGHTDSMGPRPDGMVVCHVGGTVYYQRQVTPAAPEPAPAPASPPAVRVARPPMAGPDLGADAYRRALGLLRDDRFAEALDALGDREVLLRGVLLAQLGRVDEARATAHRLIDVGGPQPDAHHLLGICHELDCADQATGQYKLAAYLDSQFAMPRLRMGLLARRRGDDTGAADHLEAALRLLAAESEERIMLFGGGFGRLALTTLCRTELDACGVRR</sequence>
<dbReference type="STRING" id="113562.SAMN04489716_0308"/>
<dbReference type="InterPro" id="IPR029063">
    <property type="entry name" value="SAM-dependent_MTases_sf"/>
</dbReference>
<dbReference type="PROSITE" id="PS50123">
    <property type="entry name" value="CHER"/>
    <property type="match status" value="1"/>
</dbReference>
<accession>A0A1H1QJ62</accession>
<proteinExistence type="predicted"/>
<keyword evidence="2 5" id="KW-0808">Transferase</keyword>
<protein>
    <submittedName>
        <fullName evidence="5">Chemotaxis protein methyltransferase CheR</fullName>
    </submittedName>
</protein>
<feature type="domain" description="CheR-type methyltransferase" evidence="4">
    <location>
        <begin position="1"/>
        <end position="272"/>
    </location>
</feature>
<dbReference type="InterPro" id="IPR000780">
    <property type="entry name" value="CheR_MeTrfase"/>
</dbReference>
<dbReference type="Gene3D" id="3.40.50.150">
    <property type="entry name" value="Vaccinia Virus protein VP39"/>
    <property type="match status" value="1"/>
</dbReference>
<keyword evidence="1 5" id="KW-0489">Methyltransferase</keyword>
<reference evidence="5 6" key="1">
    <citation type="submission" date="2016-10" db="EMBL/GenBank/DDBJ databases">
        <authorList>
            <person name="de Groot N.N."/>
        </authorList>
    </citation>
    <scope>NUCLEOTIDE SEQUENCE [LARGE SCALE GENOMIC DNA]</scope>
    <source>
        <strain evidence="5 6">DSM 43941</strain>
    </source>
</reference>
<gene>
    <name evidence="5" type="ORF">SAMN04489716_0308</name>
</gene>
<keyword evidence="6" id="KW-1185">Reference proteome</keyword>
<dbReference type="RefSeq" id="WP_092540912.1">
    <property type="nucleotide sequence ID" value="NZ_BOMJ01000004.1"/>
</dbReference>
<dbReference type="PRINTS" id="PR00996">
    <property type="entry name" value="CHERMTFRASE"/>
</dbReference>
<dbReference type="SUPFAM" id="SSF48452">
    <property type="entry name" value="TPR-like"/>
    <property type="match status" value="1"/>
</dbReference>
<dbReference type="InterPro" id="IPR011990">
    <property type="entry name" value="TPR-like_helical_dom_sf"/>
</dbReference>